<keyword evidence="3" id="KW-1185">Reference proteome</keyword>
<evidence type="ECO:0000313" key="2">
    <source>
        <dbReference type="EMBL" id="KZP22592.1"/>
    </source>
</evidence>
<proteinExistence type="predicted"/>
<dbReference type="AlphaFoldDB" id="A0A166L5D7"/>
<gene>
    <name evidence="2" type="ORF">FIBSPDRAFT_663248</name>
</gene>
<accession>A0A166L5D7</accession>
<dbReference type="STRING" id="436010.A0A166L5D7"/>
<sequence length="359" mass="39992">DWDGWPDGDWSRKYSHKFFIATGKLMSHWASNPKGGPKRGKGDNNAKKWRDGHATGRTCVGVIVCDNSSCDIVIRPQTRNEKRREQLAENCRCAVGTLCHIDCGIVSWIWKYKKVTALPLLVGVPTIHGPGQSVAEISPVLLNQDRIKAERRTIIRRAPTELGADSFIRQFAEFQNGHPGFVVHSTIGLVTVIVMQTRYMASNLVSDQLNDQAVNGIVTDAAHGYWQDPKALLLISSVYGFALNCWVPGLVSYTNGASENHYRLHFLALFLSIHEECQRRETVAGDSYLANVVDFSEAQRAGFITAFVDFRTEHPLEGESPTELELRNRAATLLKGCIQHFRSQITRVKRIGGVVPPAL</sequence>
<feature type="non-terminal residue" evidence="2">
    <location>
        <position position="1"/>
    </location>
</feature>
<feature type="region of interest" description="Disordered" evidence="1">
    <location>
        <begin position="29"/>
        <end position="50"/>
    </location>
</feature>
<reference evidence="2 3" key="1">
    <citation type="journal article" date="2016" name="Mol. Biol. Evol.">
        <title>Comparative Genomics of Early-Diverging Mushroom-Forming Fungi Provides Insights into the Origins of Lignocellulose Decay Capabilities.</title>
        <authorList>
            <person name="Nagy L.G."/>
            <person name="Riley R."/>
            <person name="Tritt A."/>
            <person name="Adam C."/>
            <person name="Daum C."/>
            <person name="Floudas D."/>
            <person name="Sun H."/>
            <person name="Yadav J.S."/>
            <person name="Pangilinan J."/>
            <person name="Larsson K.H."/>
            <person name="Matsuura K."/>
            <person name="Barry K."/>
            <person name="Labutti K."/>
            <person name="Kuo R."/>
            <person name="Ohm R.A."/>
            <person name="Bhattacharya S.S."/>
            <person name="Shirouzu T."/>
            <person name="Yoshinaga Y."/>
            <person name="Martin F.M."/>
            <person name="Grigoriev I.V."/>
            <person name="Hibbett D.S."/>
        </authorList>
    </citation>
    <scope>NUCLEOTIDE SEQUENCE [LARGE SCALE GENOMIC DNA]</scope>
    <source>
        <strain evidence="2 3">CBS 109695</strain>
    </source>
</reference>
<feature type="compositionally biased region" description="Basic and acidic residues" evidence="1">
    <location>
        <begin position="40"/>
        <end position="50"/>
    </location>
</feature>
<protein>
    <submittedName>
        <fullName evidence="2">Uncharacterized protein</fullName>
    </submittedName>
</protein>
<evidence type="ECO:0000256" key="1">
    <source>
        <dbReference type="SAM" id="MobiDB-lite"/>
    </source>
</evidence>
<dbReference type="EMBL" id="KV417538">
    <property type="protein sequence ID" value="KZP22592.1"/>
    <property type="molecule type" value="Genomic_DNA"/>
</dbReference>
<evidence type="ECO:0000313" key="3">
    <source>
        <dbReference type="Proteomes" id="UP000076532"/>
    </source>
</evidence>
<dbReference type="OrthoDB" id="2624269at2759"/>
<feature type="non-terminal residue" evidence="2">
    <location>
        <position position="359"/>
    </location>
</feature>
<name>A0A166L5D7_9AGAM</name>
<dbReference type="Proteomes" id="UP000076532">
    <property type="component" value="Unassembled WGS sequence"/>
</dbReference>
<organism evidence="2 3">
    <name type="scientific">Athelia psychrophila</name>
    <dbReference type="NCBI Taxonomy" id="1759441"/>
    <lineage>
        <taxon>Eukaryota</taxon>
        <taxon>Fungi</taxon>
        <taxon>Dikarya</taxon>
        <taxon>Basidiomycota</taxon>
        <taxon>Agaricomycotina</taxon>
        <taxon>Agaricomycetes</taxon>
        <taxon>Agaricomycetidae</taxon>
        <taxon>Atheliales</taxon>
        <taxon>Atheliaceae</taxon>
        <taxon>Athelia</taxon>
    </lineage>
</organism>